<dbReference type="HOGENOM" id="CLU_2816666_0_0_1"/>
<accession>A0A0D9Z2D0</accession>
<keyword evidence="2" id="KW-1185">Reference proteome</keyword>
<reference evidence="1" key="2">
    <citation type="submission" date="2018-05" db="EMBL/GenBank/DDBJ databases">
        <title>OgluRS3 (Oryza glumaepatula Reference Sequence Version 3).</title>
        <authorList>
            <person name="Zhang J."/>
            <person name="Kudrna D."/>
            <person name="Lee S."/>
            <person name="Talag J."/>
            <person name="Welchert J."/>
            <person name="Wing R.A."/>
        </authorList>
    </citation>
    <scope>NUCLEOTIDE SEQUENCE [LARGE SCALE GENOMIC DNA]</scope>
</reference>
<dbReference type="Gramene" id="OGLUM03G04370.1">
    <property type="protein sequence ID" value="OGLUM03G04370.1"/>
    <property type="gene ID" value="OGLUM03G04370"/>
</dbReference>
<evidence type="ECO:0000313" key="1">
    <source>
        <dbReference type="EnsemblPlants" id="OGLUM03G04370.1"/>
    </source>
</evidence>
<protein>
    <submittedName>
        <fullName evidence="1">Uncharacterized protein</fullName>
    </submittedName>
</protein>
<dbReference type="AlphaFoldDB" id="A0A0D9Z2D0"/>
<name>A0A0D9Z2D0_9ORYZ</name>
<dbReference type="Proteomes" id="UP000026961">
    <property type="component" value="Chromosome 3"/>
</dbReference>
<organism evidence="1">
    <name type="scientific">Oryza glumipatula</name>
    <dbReference type="NCBI Taxonomy" id="40148"/>
    <lineage>
        <taxon>Eukaryota</taxon>
        <taxon>Viridiplantae</taxon>
        <taxon>Streptophyta</taxon>
        <taxon>Embryophyta</taxon>
        <taxon>Tracheophyta</taxon>
        <taxon>Spermatophyta</taxon>
        <taxon>Magnoliopsida</taxon>
        <taxon>Liliopsida</taxon>
        <taxon>Poales</taxon>
        <taxon>Poaceae</taxon>
        <taxon>BOP clade</taxon>
        <taxon>Oryzoideae</taxon>
        <taxon>Oryzeae</taxon>
        <taxon>Oryzinae</taxon>
        <taxon>Oryza</taxon>
    </lineage>
</organism>
<proteinExistence type="predicted"/>
<sequence>MFTPAAIDEVAALLMEIRGPSEQVHIECSKIPEQHIAHLQKFTKHLNSSQDRFIVTKPRYGPCFSEP</sequence>
<evidence type="ECO:0000313" key="2">
    <source>
        <dbReference type="Proteomes" id="UP000026961"/>
    </source>
</evidence>
<reference evidence="1" key="1">
    <citation type="submission" date="2015-04" db="UniProtKB">
        <authorList>
            <consortium name="EnsemblPlants"/>
        </authorList>
    </citation>
    <scope>IDENTIFICATION</scope>
</reference>
<dbReference type="EnsemblPlants" id="OGLUM03G04370.1">
    <property type="protein sequence ID" value="OGLUM03G04370.1"/>
    <property type="gene ID" value="OGLUM03G04370"/>
</dbReference>